<dbReference type="EMBL" id="PIDS01000793">
    <property type="protein sequence ID" value="PLL32985.1"/>
    <property type="molecule type" value="Genomic_DNA"/>
</dbReference>
<dbReference type="AlphaFoldDB" id="A0A2J4QPJ5"/>
<proteinExistence type="predicted"/>
<dbReference type="InterPro" id="IPR027417">
    <property type="entry name" value="P-loop_NTPase"/>
</dbReference>
<gene>
    <name evidence="1" type="ORF">CWN50_20670</name>
</gene>
<name>A0A2J4QPJ5_9ENTR</name>
<dbReference type="InterPro" id="IPR017746">
    <property type="entry name" value="Cellulose_synthase_operon_BcsQ"/>
</dbReference>
<comment type="caution">
    <text evidence="1">The sequence shown here is derived from an EMBL/GenBank/DDBJ whole genome shotgun (WGS) entry which is preliminary data.</text>
</comment>
<accession>A0A2J4QPJ5</accession>
<evidence type="ECO:0000313" key="2">
    <source>
        <dbReference type="Proteomes" id="UP000234505"/>
    </source>
</evidence>
<protein>
    <submittedName>
        <fullName evidence="1">Cellulose synthase operon protein YhjQ</fullName>
    </submittedName>
</protein>
<dbReference type="SUPFAM" id="SSF52540">
    <property type="entry name" value="P-loop containing nucleoside triphosphate hydrolases"/>
    <property type="match status" value="1"/>
</dbReference>
<sequence length="113" mass="12388">SALAHVEKQRLTGGELNHKLGHYFVINQSDNRRQVSRDVTALMEEKLGDRLLGIIHRDESVVEANASQKSILDFNSSSAAAFDIEIIAKKISAQLGINIGDGKVHSQPRRSGL</sequence>
<dbReference type="Gene3D" id="3.40.50.300">
    <property type="entry name" value="P-loop containing nucleotide triphosphate hydrolases"/>
    <property type="match status" value="1"/>
</dbReference>
<reference evidence="1 2" key="1">
    <citation type="submission" date="2017-11" db="EMBL/GenBank/DDBJ databases">
        <authorList>
            <person name="Han C.G."/>
        </authorList>
    </citation>
    <scope>NUCLEOTIDE SEQUENCE [LARGE SCALE GENOMIC DNA]</scope>
    <source>
        <strain evidence="1 2">A11</strain>
    </source>
</reference>
<feature type="non-terminal residue" evidence="1">
    <location>
        <position position="1"/>
    </location>
</feature>
<dbReference type="Pfam" id="PF06564">
    <property type="entry name" value="CBP_BcsQ"/>
    <property type="match status" value="1"/>
</dbReference>
<reference evidence="1 2" key="2">
    <citation type="submission" date="2018-01" db="EMBL/GenBank/DDBJ databases">
        <title>Genomic study of Klebsiella pneumoniae.</title>
        <authorList>
            <person name="Yang Y."/>
            <person name="Bicalho R."/>
        </authorList>
    </citation>
    <scope>NUCLEOTIDE SEQUENCE [LARGE SCALE GENOMIC DNA]</scope>
    <source>
        <strain evidence="1 2">A11</strain>
    </source>
</reference>
<evidence type="ECO:0000313" key="1">
    <source>
        <dbReference type="EMBL" id="PLL32985.1"/>
    </source>
</evidence>
<organism evidence="1 2">
    <name type="scientific">Klebsiella michiganensis</name>
    <dbReference type="NCBI Taxonomy" id="1134687"/>
    <lineage>
        <taxon>Bacteria</taxon>
        <taxon>Pseudomonadati</taxon>
        <taxon>Pseudomonadota</taxon>
        <taxon>Gammaproteobacteria</taxon>
        <taxon>Enterobacterales</taxon>
        <taxon>Enterobacteriaceae</taxon>
        <taxon>Klebsiella/Raoultella group</taxon>
        <taxon>Klebsiella</taxon>
    </lineage>
</organism>
<dbReference type="Proteomes" id="UP000234505">
    <property type="component" value="Unassembled WGS sequence"/>
</dbReference>